<organism evidence="2 3">
    <name type="scientific">Armatimonas rosea</name>
    <dbReference type="NCBI Taxonomy" id="685828"/>
    <lineage>
        <taxon>Bacteria</taxon>
        <taxon>Bacillati</taxon>
        <taxon>Armatimonadota</taxon>
        <taxon>Armatimonadia</taxon>
        <taxon>Armatimonadales</taxon>
        <taxon>Armatimonadaceae</taxon>
        <taxon>Armatimonas</taxon>
    </lineage>
</organism>
<feature type="domain" description="Extradiol ring-cleavage dioxygenase class III enzyme subunit B" evidence="1">
    <location>
        <begin position="9"/>
        <end position="262"/>
    </location>
</feature>
<dbReference type="SUPFAM" id="SSF53213">
    <property type="entry name" value="LigB-like"/>
    <property type="match status" value="1"/>
</dbReference>
<accession>A0A7W9SR70</accession>
<keyword evidence="3" id="KW-1185">Reference proteome</keyword>
<sequence length="272" mass="28980">MPLVFAAIAPHGGEIVPQLTDNPALMAKTRAAMQELGRRFAAAKIDTVIVLTPHGIVVEGALSIGGTRHAAGIVGEPDGKHIKAAFTNDLEFTEAVIQTCEQVPIPLVRLVGEEGKEKAVLPLDWGVVIPLWFTAHPLTSPRPQTVVVAPNRGLPRETLVRFGVVLAQCAAETEKRIALIASCDQGHAHDPNGPYGFSPVSAEHDGQMCAAVVAEDLGSLLDWDEAFLEEAKVDAFWQTIILAGALGHTPLTGELLSYEAPTYFGMLVAAYE</sequence>
<evidence type="ECO:0000313" key="3">
    <source>
        <dbReference type="Proteomes" id="UP000520814"/>
    </source>
</evidence>
<gene>
    <name evidence="2" type="ORF">HNQ39_002280</name>
</gene>
<dbReference type="AlphaFoldDB" id="A0A7W9SR70"/>
<dbReference type="RefSeq" id="WP_184195536.1">
    <property type="nucleotide sequence ID" value="NZ_JACHGW010000002.1"/>
</dbReference>
<keyword evidence="2" id="KW-0223">Dioxygenase</keyword>
<dbReference type="Gene3D" id="3.40.830.10">
    <property type="entry name" value="LigB-like"/>
    <property type="match status" value="1"/>
</dbReference>
<keyword evidence="2" id="KW-0560">Oxidoreductase</keyword>
<protein>
    <submittedName>
        <fullName evidence="2">Aromatic ring-opening dioxygenase LigB subunit</fullName>
    </submittedName>
</protein>
<comment type="caution">
    <text evidence="2">The sequence shown here is derived from an EMBL/GenBank/DDBJ whole genome shotgun (WGS) entry which is preliminary data.</text>
</comment>
<reference evidence="2 3" key="1">
    <citation type="submission" date="2020-08" db="EMBL/GenBank/DDBJ databases">
        <title>Genomic Encyclopedia of Type Strains, Phase IV (KMG-IV): sequencing the most valuable type-strain genomes for metagenomic binning, comparative biology and taxonomic classification.</title>
        <authorList>
            <person name="Goeker M."/>
        </authorList>
    </citation>
    <scope>NUCLEOTIDE SEQUENCE [LARGE SCALE GENOMIC DNA]</scope>
    <source>
        <strain evidence="2 3">DSM 23562</strain>
    </source>
</reference>
<dbReference type="Pfam" id="PF02900">
    <property type="entry name" value="LigB"/>
    <property type="match status" value="1"/>
</dbReference>
<name>A0A7W9SR70_ARMRO</name>
<proteinExistence type="predicted"/>
<dbReference type="InterPro" id="IPR004183">
    <property type="entry name" value="Xdiol_dOase_suB"/>
</dbReference>
<dbReference type="EMBL" id="JACHGW010000002">
    <property type="protein sequence ID" value="MBB6050489.1"/>
    <property type="molecule type" value="Genomic_DNA"/>
</dbReference>
<dbReference type="Proteomes" id="UP000520814">
    <property type="component" value="Unassembled WGS sequence"/>
</dbReference>
<dbReference type="GO" id="GO:0016702">
    <property type="term" value="F:oxidoreductase activity, acting on single donors with incorporation of molecular oxygen, incorporation of two atoms of oxygen"/>
    <property type="evidence" value="ECO:0007669"/>
    <property type="project" value="UniProtKB-ARBA"/>
</dbReference>
<evidence type="ECO:0000313" key="2">
    <source>
        <dbReference type="EMBL" id="MBB6050489.1"/>
    </source>
</evidence>
<evidence type="ECO:0000259" key="1">
    <source>
        <dbReference type="Pfam" id="PF02900"/>
    </source>
</evidence>
<dbReference type="GO" id="GO:0008198">
    <property type="term" value="F:ferrous iron binding"/>
    <property type="evidence" value="ECO:0007669"/>
    <property type="project" value="InterPro"/>
</dbReference>